<dbReference type="Gene3D" id="1.10.10.10">
    <property type="entry name" value="Winged helix-like DNA-binding domain superfamily/Winged helix DNA-binding domain"/>
    <property type="match status" value="1"/>
</dbReference>
<evidence type="ECO:0000256" key="4">
    <source>
        <dbReference type="ARBA" id="ARBA00022821"/>
    </source>
</evidence>
<evidence type="ECO:0000313" key="7">
    <source>
        <dbReference type="EnsemblPlants" id="AUR62033932-RA:cds"/>
    </source>
</evidence>
<reference evidence="7" key="1">
    <citation type="journal article" date="2017" name="Nature">
        <title>The genome of Chenopodium quinoa.</title>
        <authorList>
            <person name="Jarvis D.E."/>
            <person name="Ho Y.S."/>
            <person name="Lightfoot D.J."/>
            <person name="Schmoeckel S.M."/>
            <person name="Li B."/>
            <person name="Borm T.J.A."/>
            <person name="Ohyanagi H."/>
            <person name="Mineta K."/>
            <person name="Michell C.T."/>
            <person name="Saber N."/>
            <person name="Kharbatia N.M."/>
            <person name="Rupper R.R."/>
            <person name="Sharp A.R."/>
            <person name="Dally N."/>
            <person name="Boughton B.A."/>
            <person name="Woo Y.H."/>
            <person name="Gao G."/>
            <person name="Schijlen E.G.W.M."/>
            <person name="Guo X."/>
            <person name="Momin A.A."/>
            <person name="Negrao S."/>
            <person name="Al-Babili S."/>
            <person name="Gehring C."/>
            <person name="Roessner U."/>
            <person name="Jung C."/>
            <person name="Murphy K."/>
            <person name="Arold S.T."/>
            <person name="Gojobori T."/>
            <person name="van der Linden C.G."/>
            <person name="van Loo E.N."/>
            <person name="Jellen E.N."/>
            <person name="Maughan P.J."/>
            <person name="Tester M."/>
        </authorList>
    </citation>
    <scope>NUCLEOTIDE SEQUENCE [LARGE SCALE GENOMIC DNA]</scope>
    <source>
        <strain evidence="7">cv. PI 614886</strain>
    </source>
</reference>
<dbReference type="GO" id="GO:0005524">
    <property type="term" value="F:ATP binding"/>
    <property type="evidence" value="ECO:0007669"/>
    <property type="project" value="UniProtKB-KW"/>
</dbReference>
<dbReference type="PANTHER" id="PTHR33463">
    <property type="entry name" value="NB-ARC DOMAIN-CONTAINING PROTEIN-RELATED"/>
    <property type="match status" value="1"/>
</dbReference>
<dbReference type="InterPro" id="IPR055414">
    <property type="entry name" value="LRR_R13L4/SHOC2-like"/>
</dbReference>
<comment type="similarity">
    <text evidence="1">Belongs to the disease resistance NB-LRR family.</text>
</comment>
<reference evidence="7" key="2">
    <citation type="submission" date="2021-03" db="UniProtKB">
        <authorList>
            <consortium name="EnsemblPlants"/>
        </authorList>
    </citation>
    <scope>IDENTIFICATION</scope>
</reference>
<dbReference type="Pfam" id="PF23598">
    <property type="entry name" value="LRR_14"/>
    <property type="match status" value="1"/>
</dbReference>
<dbReference type="SUPFAM" id="SSF52058">
    <property type="entry name" value="L domain-like"/>
    <property type="match status" value="1"/>
</dbReference>
<dbReference type="InterPro" id="IPR050905">
    <property type="entry name" value="Plant_NBS-LRR"/>
</dbReference>
<evidence type="ECO:0000259" key="6">
    <source>
        <dbReference type="SMART" id="SM00382"/>
    </source>
</evidence>
<dbReference type="InterPro" id="IPR036388">
    <property type="entry name" value="WH-like_DNA-bd_sf"/>
</dbReference>
<feature type="domain" description="AAA+ ATPase" evidence="6">
    <location>
        <begin position="129"/>
        <end position="268"/>
    </location>
</feature>
<dbReference type="InterPro" id="IPR027417">
    <property type="entry name" value="P-loop_NTPase"/>
</dbReference>
<evidence type="ECO:0000313" key="8">
    <source>
        <dbReference type="Proteomes" id="UP000596660"/>
    </source>
</evidence>
<dbReference type="InterPro" id="IPR003593">
    <property type="entry name" value="AAA+_ATPase"/>
</dbReference>
<organism evidence="7 8">
    <name type="scientific">Chenopodium quinoa</name>
    <name type="common">Quinoa</name>
    <dbReference type="NCBI Taxonomy" id="63459"/>
    <lineage>
        <taxon>Eukaryota</taxon>
        <taxon>Viridiplantae</taxon>
        <taxon>Streptophyta</taxon>
        <taxon>Embryophyta</taxon>
        <taxon>Tracheophyta</taxon>
        <taxon>Spermatophyta</taxon>
        <taxon>Magnoliopsida</taxon>
        <taxon>eudicotyledons</taxon>
        <taxon>Gunneridae</taxon>
        <taxon>Pentapetalae</taxon>
        <taxon>Caryophyllales</taxon>
        <taxon>Chenopodiaceae</taxon>
        <taxon>Chenopodioideae</taxon>
        <taxon>Atripliceae</taxon>
        <taxon>Chenopodium</taxon>
    </lineage>
</organism>
<keyword evidence="8" id="KW-1185">Reference proteome</keyword>
<keyword evidence="2" id="KW-0433">Leucine-rich repeat</keyword>
<evidence type="ECO:0000256" key="3">
    <source>
        <dbReference type="ARBA" id="ARBA00022737"/>
    </source>
</evidence>
<protein>
    <recommendedName>
        <fullName evidence="6">AAA+ ATPase domain-containing protein</fullName>
    </recommendedName>
</protein>
<dbReference type="InterPro" id="IPR032675">
    <property type="entry name" value="LRR_dom_sf"/>
</dbReference>
<dbReference type="InterPro" id="IPR058922">
    <property type="entry name" value="WHD_DRP"/>
</dbReference>
<dbReference type="Gramene" id="AUR62033932-RA">
    <property type="protein sequence ID" value="AUR62033932-RA:cds"/>
    <property type="gene ID" value="AUR62033932"/>
</dbReference>
<dbReference type="OMA" id="LVEYWIA"/>
<keyword evidence="3" id="KW-0677">Repeat</keyword>
<dbReference type="SMART" id="SM00382">
    <property type="entry name" value="AAA"/>
    <property type="match status" value="1"/>
</dbReference>
<dbReference type="Gene3D" id="3.40.50.300">
    <property type="entry name" value="P-loop containing nucleotide triphosphate hydrolases"/>
    <property type="match status" value="1"/>
</dbReference>
<accession>A0A803MRN1</accession>
<evidence type="ECO:0000256" key="1">
    <source>
        <dbReference type="ARBA" id="ARBA00008894"/>
    </source>
</evidence>
<dbReference type="FunFam" id="1.10.10.10:FF:000322">
    <property type="entry name" value="Probable disease resistance protein At1g63360"/>
    <property type="match status" value="1"/>
</dbReference>
<dbReference type="GO" id="GO:0043531">
    <property type="term" value="F:ADP binding"/>
    <property type="evidence" value="ECO:0007669"/>
    <property type="project" value="InterPro"/>
</dbReference>
<sequence length="860" mass="97661">MVEKLEELKDTRDDLKREIERAEFQGLMSTKQIKGWLERVEKAEAEANLILAQPIKQLICCRQPSCRSRYRLSKKFLQKEAEISELITKKTTLDVLVQGSSQIDPVPCVPTVGLNSALEMAVQIIADDEAGMIGIYGIGGVGKTTLLKEINNEYISRTDEFEAVIWVTISQDFSLERIQRALISRLGLSFDAAECQEQLTSRIYNFMRRIKFLLLLDDLWQRLDLENIGIPLPDKTNRCKVVFTTRSMDVCSDMDANTKLKVDFLNEEHSWCLFCEKANQTDIINNSDLKPYAEAIVKRCGGLPLALITIGRAMANRKTEEEWKYAIEALDNAPSELRGMQDVFTILKFSYENLQDDTLKMCFLYCALFPGDYPLEKEQLIDYWIGEGYLDGSNEDSLHNKGHAVIGSLKVACLLECGEDDTQVKMHDIVRSFAVWIASNEGKNKEKVVVQGCSGLSELPDVNKWKVAEKISLLGNEIIILSAGPACLNLSSLLLHWNRSLSKISNEFFHYMPVLKVLDLSVTSIKEVPASIGQLVELRYLDLSRTKITALPENIGRLSKLRHLDLQRTDSLRKIPRKAILQLKNLRVLNLYYSYGEWDMSHDEGEGQIKFEDLQHLNLTALGITMTELSALTKLSSFYNILDCIQYFFIKGCEGLIYLMVATVYGGGERLRRLNIYDCCTLKEIDLGSEAGKDWLPSLEVLTLHALPNLTTIWRNSASPKCHKNLRYINIWYCPKLKNVSWILQLPRLEKLYVFYCEEIEEIIGENDVTGGSLELPFLSLKTISFRGLPKLKSISKVALSFPVLNTIALIECPQLKKLPSAAYNSSDFPIVYCSKDWWENLEWDNVAASSALHPQFIAI</sequence>
<evidence type="ECO:0000256" key="5">
    <source>
        <dbReference type="ARBA" id="ARBA00022840"/>
    </source>
</evidence>
<dbReference type="SUPFAM" id="SSF52540">
    <property type="entry name" value="P-loop containing nucleoside triphosphate hydrolases"/>
    <property type="match status" value="1"/>
</dbReference>
<dbReference type="Gene3D" id="1.10.8.430">
    <property type="entry name" value="Helical domain of apoptotic protease-activating factors"/>
    <property type="match status" value="1"/>
</dbReference>
<keyword evidence="5" id="KW-0547">Nucleotide-binding</keyword>
<keyword evidence="5" id="KW-0067">ATP-binding</keyword>
<name>A0A803MRN1_CHEQI</name>
<dbReference type="InterPro" id="IPR042197">
    <property type="entry name" value="Apaf_helical"/>
</dbReference>
<dbReference type="Proteomes" id="UP000596660">
    <property type="component" value="Unplaced"/>
</dbReference>
<dbReference type="FunFam" id="1.10.8.430:FF:000003">
    <property type="entry name" value="Probable disease resistance protein At5g66910"/>
    <property type="match status" value="1"/>
</dbReference>
<dbReference type="Pfam" id="PF00931">
    <property type="entry name" value="NB-ARC"/>
    <property type="match status" value="1"/>
</dbReference>
<dbReference type="SMR" id="A0A803MRN1"/>
<dbReference type="EnsemblPlants" id="AUR62033932-RA">
    <property type="protein sequence ID" value="AUR62033932-RA:cds"/>
    <property type="gene ID" value="AUR62033932"/>
</dbReference>
<dbReference type="Gene3D" id="3.80.10.10">
    <property type="entry name" value="Ribonuclease Inhibitor"/>
    <property type="match status" value="2"/>
</dbReference>
<proteinExistence type="inferred from homology"/>
<evidence type="ECO:0000256" key="2">
    <source>
        <dbReference type="ARBA" id="ARBA00022614"/>
    </source>
</evidence>
<dbReference type="GO" id="GO:0006952">
    <property type="term" value="P:defense response"/>
    <property type="evidence" value="ECO:0007669"/>
    <property type="project" value="UniProtKB-KW"/>
</dbReference>
<keyword evidence="4" id="KW-0611">Plant defense</keyword>
<dbReference type="InterPro" id="IPR002182">
    <property type="entry name" value="NB-ARC"/>
</dbReference>
<dbReference type="PRINTS" id="PR00364">
    <property type="entry name" value="DISEASERSIST"/>
</dbReference>
<dbReference type="PANTHER" id="PTHR33463:SF204">
    <property type="entry name" value="NB-ARC DOMAIN-CONTAINING PROTEIN"/>
    <property type="match status" value="1"/>
</dbReference>
<dbReference type="AlphaFoldDB" id="A0A803MRN1"/>
<dbReference type="FunFam" id="3.40.50.300:FF:001091">
    <property type="entry name" value="Probable disease resistance protein At1g61300"/>
    <property type="match status" value="1"/>
</dbReference>
<dbReference type="Pfam" id="PF23559">
    <property type="entry name" value="WHD_DRP"/>
    <property type="match status" value="1"/>
</dbReference>